<keyword evidence="3" id="KW-1185">Reference proteome</keyword>
<accession>A0A4R0R395</accession>
<evidence type="ECO:0000313" key="3">
    <source>
        <dbReference type="Proteomes" id="UP000292702"/>
    </source>
</evidence>
<dbReference type="Gene3D" id="3.80.10.10">
    <property type="entry name" value="Ribonuclease Inhibitor"/>
    <property type="match status" value="1"/>
</dbReference>
<protein>
    <submittedName>
        <fullName evidence="2">Uncharacterized protein</fullName>
    </submittedName>
</protein>
<gene>
    <name evidence="2" type="ORF">EIP91_008118</name>
</gene>
<evidence type="ECO:0000313" key="2">
    <source>
        <dbReference type="EMBL" id="TCD61650.1"/>
    </source>
</evidence>
<dbReference type="SUPFAM" id="SSF52047">
    <property type="entry name" value="RNI-like"/>
    <property type="match status" value="1"/>
</dbReference>
<dbReference type="AlphaFoldDB" id="A0A4R0R395"/>
<reference evidence="2 3" key="1">
    <citation type="submission" date="2018-11" db="EMBL/GenBank/DDBJ databases">
        <title>Genome assembly of Steccherinum ochraceum LE-BIN_3174, the white-rot fungus of the Steccherinaceae family (The Residual Polyporoid clade, Polyporales, Basidiomycota).</title>
        <authorList>
            <person name="Fedorova T.V."/>
            <person name="Glazunova O.A."/>
            <person name="Landesman E.O."/>
            <person name="Moiseenko K.V."/>
            <person name="Psurtseva N.V."/>
            <person name="Savinova O.S."/>
            <person name="Shakhova N.V."/>
            <person name="Tyazhelova T.V."/>
            <person name="Vasina D.V."/>
        </authorList>
    </citation>
    <scope>NUCLEOTIDE SEQUENCE [LARGE SCALE GENOMIC DNA]</scope>
    <source>
        <strain evidence="2 3">LE-BIN_3174</strain>
    </source>
</reference>
<dbReference type="InterPro" id="IPR032675">
    <property type="entry name" value="LRR_dom_sf"/>
</dbReference>
<dbReference type="Proteomes" id="UP000292702">
    <property type="component" value="Unassembled WGS sequence"/>
</dbReference>
<evidence type="ECO:0000256" key="1">
    <source>
        <dbReference type="SAM" id="MobiDB-lite"/>
    </source>
</evidence>
<sequence>MTPSIAVSATAVYASYKANKHSGPREADISIELHAEAVDGSKTRRRWDAWRDRHPVNTPHVLRELVTRINLVHVQYLRLIYHFSEKRKVISFRDVVRYLKDTPTLEHLSVYGFSDPRGMGGMPLLWTALGSICRSTDGFLPHLRSLEITRCHIIRDAFVQFVEGRPKHLPSLRSLKVEDTTMDVLLEGATEEKAARQSTPEVEWKNVTAYEEDDSDAEKSVDSADTFDPQAYDPEEESEEFDEDEYDDYDVGGWGYYGQFISRQPPEFVNVAMHLAVVPRRGLLVILLLDVTVKRDARARHRSALLSSFAFIPCFGEISPVVDVLYSIASFNFTNDITMPAVRPNFRERRLS</sequence>
<organism evidence="2 3">
    <name type="scientific">Steccherinum ochraceum</name>
    <dbReference type="NCBI Taxonomy" id="92696"/>
    <lineage>
        <taxon>Eukaryota</taxon>
        <taxon>Fungi</taxon>
        <taxon>Dikarya</taxon>
        <taxon>Basidiomycota</taxon>
        <taxon>Agaricomycotina</taxon>
        <taxon>Agaricomycetes</taxon>
        <taxon>Polyporales</taxon>
        <taxon>Steccherinaceae</taxon>
        <taxon>Steccherinum</taxon>
    </lineage>
</organism>
<feature type="region of interest" description="Disordered" evidence="1">
    <location>
        <begin position="190"/>
        <end position="244"/>
    </location>
</feature>
<dbReference type="EMBL" id="RWJN01000442">
    <property type="protein sequence ID" value="TCD61650.1"/>
    <property type="molecule type" value="Genomic_DNA"/>
</dbReference>
<name>A0A4R0R395_9APHY</name>
<proteinExistence type="predicted"/>
<feature type="compositionally biased region" description="Acidic residues" evidence="1">
    <location>
        <begin position="233"/>
        <end position="244"/>
    </location>
</feature>
<comment type="caution">
    <text evidence="2">The sequence shown here is derived from an EMBL/GenBank/DDBJ whole genome shotgun (WGS) entry which is preliminary data.</text>
</comment>